<feature type="non-terminal residue" evidence="1">
    <location>
        <position position="1"/>
    </location>
</feature>
<gene>
    <name evidence="1" type="ORF">RDB_LOCUS36240</name>
</gene>
<proteinExistence type="predicted"/>
<dbReference type="EMBL" id="CAJMWR010000769">
    <property type="protein sequence ID" value="CAE6400216.1"/>
    <property type="molecule type" value="Genomic_DNA"/>
</dbReference>
<dbReference type="AlphaFoldDB" id="A0A8H2WPJ7"/>
<dbReference type="OrthoDB" id="1698572at2759"/>
<evidence type="ECO:0000313" key="1">
    <source>
        <dbReference type="EMBL" id="CAE6400216.1"/>
    </source>
</evidence>
<dbReference type="Proteomes" id="UP000663840">
    <property type="component" value="Unassembled WGS sequence"/>
</dbReference>
<comment type="caution">
    <text evidence="1">The sequence shown here is derived from an EMBL/GenBank/DDBJ whole genome shotgun (WGS) entry which is preliminary data.</text>
</comment>
<organism evidence="1 2">
    <name type="scientific">Rhizoctonia solani</name>
    <dbReference type="NCBI Taxonomy" id="456999"/>
    <lineage>
        <taxon>Eukaryota</taxon>
        <taxon>Fungi</taxon>
        <taxon>Dikarya</taxon>
        <taxon>Basidiomycota</taxon>
        <taxon>Agaricomycotina</taxon>
        <taxon>Agaricomycetes</taxon>
        <taxon>Cantharellales</taxon>
        <taxon>Ceratobasidiaceae</taxon>
        <taxon>Rhizoctonia</taxon>
    </lineage>
</organism>
<evidence type="ECO:0000313" key="2">
    <source>
        <dbReference type="Proteomes" id="UP000663840"/>
    </source>
</evidence>
<accession>A0A8H2WPJ7</accession>
<sequence>MHEVLISKRIVSKQRDCRMDKSCPGMACRQRAFVWDGWVKTHRSTASPYLDALSATFWHWFGKPHARSVMTGTPSPRTCNGIVPELPRHISKANRNMNFNAFRPGGSIGLIGRLIGWWNNTTVVRITAEDQSSPARSHVSMIPKTTPARSVFAIHPISQTSSLAIGSNPISSRPQK</sequence>
<protein>
    <submittedName>
        <fullName evidence="1">Uncharacterized protein</fullName>
    </submittedName>
</protein>
<reference evidence="1" key="1">
    <citation type="submission" date="2021-01" db="EMBL/GenBank/DDBJ databases">
        <authorList>
            <person name="Kaushik A."/>
        </authorList>
    </citation>
    <scope>NUCLEOTIDE SEQUENCE</scope>
    <source>
        <strain evidence="1">AG1-1A</strain>
    </source>
</reference>
<name>A0A8H2WPJ7_9AGAM</name>